<reference evidence="2" key="1">
    <citation type="journal article" date="2015" name="Nature">
        <title>Complex archaea that bridge the gap between prokaryotes and eukaryotes.</title>
        <authorList>
            <person name="Spang A."/>
            <person name="Saw J.H."/>
            <person name="Jorgensen S.L."/>
            <person name="Zaremba-Niedzwiedzka K."/>
            <person name="Martijn J."/>
            <person name="Lind A.E."/>
            <person name="van Eijk R."/>
            <person name="Schleper C."/>
            <person name="Guy L."/>
            <person name="Ettema T.J."/>
        </authorList>
    </citation>
    <scope>NUCLEOTIDE SEQUENCE</scope>
</reference>
<name>A0A0F9GU86_9ZZZZ</name>
<dbReference type="AlphaFoldDB" id="A0A0F9GU86"/>
<proteinExistence type="predicted"/>
<accession>A0A0F9GU86</accession>
<dbReference type="EMBL" id="LAZR01017006">
    <property type="protein sequence ID" value="KKM02167.1"/>
    <property type="molecule type" value="Genomic_DNA"/>
</dbReference>
<dbReference type="EMBL" id="LAZR01016969">
    <property type="protein sequence ID" value="KKM02314.1"/>
    <property type="molecule type" value="Genomic_DNA"/>
</dbReference>
<organism evidence="2">
    <name type="scientific">marine sediment metagenome</name>
    <dbReference type="NCBI Taxonomy" id="412755"/>
    <lineage>
        <taxon>unclassified sequences</taxon>
        <taxon>metagenomes</taxon>
        <taxon>ecological metagenomes</taxon>
    </lineage>
</organism>
<gene>
    <name evidence="2" type="ORF">LCGC14_1785720</name>
    <name evidence="1" type="ORF">LCGC14_1787090</name>
</gene>
<feature type="non-terminal residue" evidence="2">
    <location>
        <position position="1"/>
    </location>
</feature>
<evidence type="ECO:0000313" key="2">
    <source>
        <dbReference type="EMBL" id="KKM02314.1"/>
    </source>
</evidence>
<evidence type="ECO:0000313" key="1">
    <source>
        <dbReference type="EMBL" id="KKM02167.1"/>
    </source>
</evidence>
<protein>
    <submittedName>
        <fullName evidence="2">Uncharacterized protein</fullName>
    </submittedName>
</protein>
<sequence length="118" mass="12119">SPDYSVPVVLSPYDVAGCSTQIVFGFLPARGTSLRMLTPGGRDGRVGGMIAFAKPPIPAARVSCTVPAPCPCCCDAPEPVDFTVTISAGPPPGGCSVREIAEIAMGAAIEVMRRRGMP</sequence>
<comment type="caution">
    <text evidence="2">The sequence shown here is derived from an EMBL/GenBank/DDBJ whole genome shotgun (WGS) entry which is preliminary data.</text>
</comment>